<evidence type="ECO:0000313" key="2">
    <source>
        <dbReference type="Proteomes" id="UP001610335"/>
    </source>
</evidence>
<keyword evidence="2" id="KW-1185">Reference proteome</keyword>
<dbReference type="Proteomes" id="UP001610335">
    <property type="component" value="Unassembled WGS sequence"/>
</dbReference>
<reference evidence="1 2" key="1">
    <citation type="submission" date="2024-07" db="EMBL/GenBank/DDBJ databases">
        <title>Section-level genome sequencing and comparative genomics of Aspergillus sections Usti and Cavernicolus.</title>
        <authorList>
            <consortium name="Lawrence Berkeley National Laboratory"/>
            <person name="Nybo J.L."/>
            <person name="Vesth T.C."/>
            <person name="Theobald S."/>
            <person name="Frisvad J.C."/>
            <person name="Larsen T.O."/>
            <person name="Kjaerboelling I."/>
            <person name="Rothschild-Mancinelli K."/>
            <person name="Lyhne E.K."/>
            <person name="Kogle M.E."/>
            <person name="Barry K."/>
            <person name="Clum A."/>
            <person name="Na H."/>
            <person name="Ledsgaard L."/>
            <person name="Lin J."/>
            <person name="Lipzen A."/>
            <person name="Kuo A."/>
            <person name="Riley R."/>
            <person name="Mondo S."/>
            <person name="LaButti K."/>
            <person name="Haridas S."/>
            <person name="Pangalinan J."/>
            <person name="Salamov A.A."/>
            <person name="Simmons B.A."/>
            <person name="Magnuson J.K."/>
            <person name="Chen J."/>
            <person name="Drula E."/>
            <person name="Henrissat B."/>
            <person name="Wiebenga A."/>
            <person name="Lubbers R.J."/>
            <person name="Gomes A.C."/>
            <person name="Makela M.R."/>
            <person name="Stajich J."/>
            <person name="Grigoriev I.V."/>
            <person name="Mortensen U.H."/>
            <person name="De vries R.P."/>
            <person name="Baker S.E."/>
            <person name="Andersen M.R."/>
        </authorList>
    </citation>
    <scope>NUCLEOTIDE SEQUENCE [LARGE SCALE GENOMIC DNA]</scope>
    <source>
        <strain evidence="1 2">CBS 600.67</strain>
    </source>
</reference>
<evidence type="ECO:0000313" key="1">
    <source>
        <dbReference type="EMBL" id="KAL2827830.1"/>
    </source>
</evidence>
<name>A0ABR4IJ76_9EURO</name>
<gene>
    <name evidence="1" type="ORF">BDW59DRAFT_54937</name>
</gene>
<dbReference type="EMBL" id="JBFXLS010000023">
    <property type="protein sequence ID" value="KAL2827830.1"/>
    <property type="molecule type" value="Genomic_DNA"/>
</dbReference>
<protein>
    <submittedName>
        <fullName evidence="1">Uncharacterized protein</fullName>
    </submittedName>
</protein>
<accession>A0ABR4IJ76</accession>
<sequence>MGHTSTDCFLEDDHQRKTKLKAIDQTKDATSESLRALVQLHGFNVGLLYHSLYHPWPKRKRASYHRNRGKYGNELNPAPERGRMQDYCLQL</sequence>
<comment type="caution">
    <text evidence="1">The sequence shown here is derived from an EMBL/GenBank/DDBJ whole genome shotgun (WGS) entry which is preliminary data.</text>
</comment>
<organism evidence="1 2">
    <name type="scientific">Aspergillus cavernicola</name>
    <dbReference type="NCBI Taxonomy" id="176166"/>
    <lineage>
        <taxon>Eukaryota</taxon>
        <taxon>Fungi</taxon>
        <taxon>Dikarya</taxon>
        <taxon>Ascomycota</taxon>
        <taxon>Pezizomycotina</taxon>
        <taxon>Eurotiomycetes</taxon>
        <taxon>Eurotiomycetidae</taxon>
        <taxon>Eurotiales</taxon>
        <taxon>Aspergillaceae</taxon>
        <taxon>Aspergillus</taxon>
        <taxon>Aspergillus subgen. Nidulantes</taxon>
    </lineage>
</organism>
<proteinExistence type="predicted"/>